<accession>A0ABP7QBZ5</accession>
<sequence>MTILYNALRTEADPELTDQKNEAIDELAAKNHFFNNCIVTFHHPEGFNPVGLVEFSYKDNTKLKAYYTVYIQDNILRVCLATLDMVKLIDANVQSFLQKLEAYSFLNDTQKTFVA</sequence>
<gene>
    <name evidence="1" type="ORF">GCM10022210_33990</name>
</gene>
<comment type="caution">
    <text evidence="1">The sequence shown here is derived from an EMBL/GenBank/DDBJ whole genome shotgun (WGS) entry which is preliminary data.</text>
</comment>
<proteinExistence type="predicted"/>
<dbReference type="RefSeq" id="WP_259088274.1">
    <property type="nucleotide sequence ID" value="NZ_BAAAZC010000025.1"/>
</dbReference>
<keyword evidence="2" id="KW-1185">Reference proteome</keyword>
<evidence type="ECO:0000313" key="1">
    <source>
        <dbReference type="EMBL" id="GAA3980034.1"/>
    </source>
</evidence>
<reference evidence="2" key="1">
    <citation type="journal article" date="2019" name="Int. J. Syst. Evol. Microbiol.">
        <title>The Global Catalogue of Microorganisms (GCM) 10K type strain sequencing project: providing services to taxonomists for standard genome sequencing and annotation.</title>
        <authorList>
            <consortium name="The Broad Institute Genomics Platform"/>
            <consortium name="The Broad Institute Genome Sequencing Center for Infectious Disease"/>
            <person name="Wu L."/>
            <person name="Ma J."/>
        </authorList>
    </citation>
    <scope>NUCLEOTIDE SEQUENCE [LARGE SCALE GENOMIC DNA]</scope>
    <source>
        <strain evidence="2">JCM 16601</strain>
    </source>
</reference>
<organism evidence="1 2">
    <name type="scientific">Mucilaginibacter dorajii</name>
    <dbReference type="NCBI Taxonomy" id="692994"/>
    <lineage>
        <taxon>Bacteria</taxon>
        <taxon>Pseudomonadati</taxon>
        <taxon>Bacteroidota</taxon>
        <taxon>Sphingobacteriia</taxon>
        <taxon>Sphingobacteriales</taxon>
        <taxon>Sphingobacteriaceae</taxon>
        <taxon>Mucilaginibacter</taxon>
    </lineage>
</organism>
<dbReference type="EMBL" id="BAAAZC010000025">
    <property type="protein sequence ID" value="GAA3980034.1"/>
    <property type="molecule type" value="Genomic_DNA"/>
</dbReference>
<dbReference type="Proteomes" id="UP001500742">
    <property type="component" value="Unassembled WGS sequence"/>
</dbReference>
<name>A0ABP7QBZ5_9SPHI</name>
<evidence type="ECO:0000313" key="2">
    <source>
        <dbReference type="Proteomes" id="UP001500742"/>
    </source>
</evidence>
<protein>
    <submittedName>
        <fullName evidence="1">Uncharacterized protein</fullName>
    </submittedName>
</protein>